<dbReference type="PROSITE" id="PS50089">
    <property type="entry name" value="ZF_RING_2"/>
    <property type="match status" value="1"/>
</dbReference>
<dbReference type="SUPFAM" id="SSF57850">
    <property type="entry name" value="RING/U-box"/>
    <property type="match status" value="1"/>
</dbReference>
<dbReference type="SMART" id="SM00184">
    <property type="entry name" value="RING"/>
    <property type="match status" value="1"/>
</dbReference>
<name>A0A9W9A7E6_9AGAR</name>
<accession>A0A9W9A7E6</accession>
<dbReference type="Pfam" id="PF13445">
    <property type="entry name" value="zf-RING_UBOX"/>
    <property type="match status" value="1"/>
</dbReference>
<keyword evidence="2 4" id="KW-0863">Zinc-finger</keyword>
<dbReference type="Gene3D" id="3.30.40.10">
    <property type="entry name" value="Zinc/RING finger domain, C3HC4 (zinc finger)"/>
    <property type="match status" value="1"/>
</dbReference>
<dbReference type="PROSITE" id="PS00518">
    <property type="entry name" value="ZF_RING_1"/>
    <property type="match status" value="1"/>
</dbReference>
<dbReference type="EMBL" id="JANVFS010000020">
    <property type="protein sequence ID" value="KAJ4476330.1"/>
    <property type="molecule type" value="Genomic_DNA"/>
</dbReference>
<keyword evidence="3" id="KW-0862">Zinc</keyword>
<proteinExistence type="predicted"/>
<sequence>MAKPSMDQVRALLTSSHQRSVLRLTRSVLLLTNAESFISIIFPNHLTSMRTKTPAVANRFRSPTPDRTSRLQLFGPTPSPRPSKTYGHSRRRTSAMSPRSRSPPVPSSSTPSRIPVYDLTLDYDEPVLLLDTSSRSSHLIPSPSGFTPKAANSMSSTHKVTGISSVDSDGDDEPVFISMKVPPATQVALPRAPSDLEMALQNANNTIKNSEETAEVRNRCPCCLEVMFQPFILSCGHTFCKECLLRLSNIYLNAKMNFACPDCRTVQGRFTPIPNYLSQQSVDKMLESKGIKPPPRQPLQWPLRFQTRPMSLPFPRRNGTYPVSAPTFAPAPFPIAIDDD</sequence>
<evidence type="ECO:0000256" key="5">
    <source>
        <dbReference type="SAM" id="MobiDB-lite"/>
    </source>
</evidence>
<gene>
    <name evidence="7" type="ORF">C8J55DRAFT_516602</name>
</gene>
<dbReference type="PANTHER" id="PTHR23327">
    <property type="entry name" value="RING FINGER PROTEIN 127"/>
    <property type="match status" value="1"/>
</dbReference>
<dbReference type="InterPro" id="IPR013083">
    <property type="entry name" value="Znf_RING/FYVE/PHD"/>
</dbReference>
<evidence type="ECO:0000256" key="1">
    <source>
        <dbReference type="ARBA" id="ARBA00022723"/>
    </source>
</evidence>
<feature type="domain" description="RING-type" evidence="6">
    <location>
        <begin position="220"/>
        <end position="264"/>
    </location>
</feature>
<feature type="region of interest" description="Disordered" evidence="5">
    <location>
        <begin position="55"/>
        <end position="113"/>
    </location>
</feature>
<dbReference type="InterPro" id="IPR001841">
    <property type="entry name" value="Znf_RING"/>
</dbReference>
<keyword evidence="1" id="KW-0479">Metal-binding</keyword>
<dbReference type="Proteomes" id="UP001150238">
    <property type="component" value="Unassembled WGS sequence"/>
</dbReference>
<dbReference type="InterPro" id="IPR027370">
    <property type="entry name" value="Znf-RING_euk"/>
</dbReference>
<reference evidence="7" key="1">
    <citation type="submission" date="2022-08" db="EMBL/GenBank/DDBJ databases">
        <authorList>
            <consortium name="DOE Joint Genome Institute"/>
            <person name="Min B."/>
            <person name="Riley R."/>
            <person name="Sierra-Patev S."/>
            <person name="Naranjo-Ortiz M."/>
            <person name="Looney B."/>
            <person name="Konkel Z."/>
            <person name="Slot J.C."/>
            <person name="Sakamoto Y."/>
            <person name="Steenwyk J.L."/>
            <person name="Rokas A."/>
            <person name="Carro J."/>
            <person name="Camarero S."/>
            <person name="Ferreira P."/>
            <person name="Molpeceres G."/>
            <person name="Ruiz-Duenas F.J."/>
            <person name="Serrano A."/>
            <person name="Henrissat B."/>
            <person name="Drula E."/>
            <person name="Hughes K.W."/>
            <person name="Mata J.L."/>
            <person name="Ishikawa N.K."/>
            <person name="Vargas-Isla R."/>
            <person name="Ushijima S."/>
            <person name="Smith C.A."/>
            <person name="Ahrendt S."/>
            <person name="Andreopoulos W."/>
            <person name="He G."/>
            <person name="Labutti K."/>
            <person name="Lipzen A."/>
            <person name="Ng V."/>
            <person name="Sandor L."/>
            <person name="Barry K."/>
            <person name="Martinez A.T."/>
            <person name="Xiao Y."/>
            <person name="Gibbons J.G."/>
            <person name="Terashima K."/>
            <person name="Hibbett D.S."/>
            <person name="Grigoriev I.V."/>
        </authorList>
    </citation>
    <scope>NUCLEOTIDE SEQUENCE</scope>
    <source>
        <strain evidence="7">Sp2 HRB7682 ss15</strain>
    </source>
</reference>
<evidence type="ECO:0000256" key="4">
    <source>
        <dbReference type="PROSITE-ProRule" id="PRU00175"/>
    </source>
</evidence>
<organism evidence="7 8">
    <name type="scientific">Lentinula lateritia</name>
    <dbReference type="NCBI Taxonomy" id="40482"/>
    <lineage>
        <taxon>Eukaryota</taxon>
        <taxon>Fungi</taxon>
        <taxon>Dikarya</taxon>
        <taxon>Basidiomycota</taxon>
        <taxon>Agaricomycotina</taxon>
        <taxon>Agaricomycetes</taxon>
        <taxon>Agaricomycetidae</taxon>
        <taxon>Agaricales</taxon>
        <taxon>Marasmiineae</taxon>
        <taxon>Omphalotaceae</taxon>
        <taxon>Lentinula</taxon>
    </lineage>
</organism>
<evidence type="ECO:0000256" key="3">
    <source>
        <dbReference type="ARBA" id="ARBA00022833"/>
    </source>
</evidence>
<protein>
    <recommendedName>
        <fullName evidence="6">RING-type domain-containing protein</fullName>
    </recommendedName>
</protein>
<dbReference type="GO" id="GO:0008270">
    <property type="term" value="F:zinc ion binding"/>
    <property type="evidence" value="ECO:0007669"/>
    <property type="project" value="UniProtKB-KW"/>
</dbReference>
<comment type="caution">
    <text evidence="7">The sequence shown here is derived from an EMBL/GenBank/DDBJ whole genome shotgun (WGS) entry which is preliminary data.</text>
</comment>
<reference evidence="7" key="2">
    <citation type="journal article" date="2023" name="Proc. Natl. Acad. Sci. U.S.A.">
        <title>A global phylogenomic analysis of the shiitake genus Lentinula.</title>
        <authorList>
            <person name="Sierra-Patev S."/>
            <person name="Min B."/>
            <person name="Naranjo-Ortiz M."/>
            <person name="Looney B."/>
            <person name="Konkel Z."/>
            <person name="Slot J.C."/>
            <person name="Sakamoto Y."/>
            <person name="Steenwyk J.L."/>
            <person name="Rokas A."/>
            <person name="Carro J."/>
            <person name="Camarero S."/>
            <person name="Ferreira P."/>
            <person name="Molpeceres G."/>
            <person name="Ruiz-Duenas F.J."/>
            <person name="Serrano A."/>
            <person name="Henrissat B."/>
            <person name="Drula E."/>
            <person name="Hughes K.W."/>
            <person name="Mata J.L."/>
            <person name="Ishikawa N.K."/>
            <person name="Vargas-Isla R."/>
            <person name="Ushijima S."/>
            <person name="Smith C.A."/>
            <person name="Donoghue J."/>
            <person name="Ahrendt S."/>
            <person name="Andreopoulos W."/>
            <person name="He G."/>
            <person name="LaButti K."/>
            <person name="Lipzen A."/>
            <person name="Ng V."/>
            <person name="Riley R."/>
            <person name="Sandor L."/>
            <person name="Barry K."/>
            <person name="Martinez A.T."/>
            <person name="Xiao Y."/>
            <person name="Gibbons J.G."/>
            <person name="Terashima K."/>
            <person name="Grigoriev I.V."/>
            <person name="Hibbett D."/>
        </authorList>
    </citation>
    <scope>NUCLEOTIDE SEQUENCE</scope>
    <source>
        <strain evidence="7">Sp2 HRB7682 ss15</strain>
    </source>
</reference>
<evidence type="ECO:0000259" key="6">
    <source>
        <dbReference type="PROSITE" id="PS50089"/>
    </source>
</evidence>
<dbReference type="AlphaFoldDB" id="A0A9W9A7E6"/>
<evidence type="ECO:0000313" key="8">
    <source>
        <dbReference type="Proteomes" id="UP001150238"/>
    </source>
</evidence>
<dbReference type="InterPro" id="IPR017907">
    <property type="entry name" value="Znf_RING_CS"/>
</dbReference>
<evidence type="ECO:0000313" key="7">
    <source>
        <dbReference type="EMBL" id="KAJ4476330.1"/>
    </source>
</evidence>
<evidence type="ECO:0000256" key="2">
    <source>
        <dbReference type="ARBA" id="ARBA00022771"/>
    </source>
</evidence>